<protein>
    <recommendedName>
        <fullName evidence="5 15">CDP-diacylglycerol--glycerol-3-phosphate 3-phosphatidyltransferase</fullName>
        <ecNumber evidence="4 15">2.7.8.5</ecNumber>
    </recommendedName>
</protein>
<keyword evidence="8 17" id="KW-0812">Transmembrane</keyword>
<dbReference type="EC" id="2.7.8.5" evidence="4 15"/>
<dbReference type="EMBL" id="PDKR01000001">
    <property type="protein sequence ID" value="PPI88765.1"/>
    <property type="molecule type" value="Genomic_DNA"/>
</dbReference>
<sequence length="182" mass="21447">MQLNIPNALTLFRFILIPFFVVLFYIPCKYATIMSALVFFIASITDWFDGFLARRLKQTTEFGSFLDPIVDKVMVVMGLILVSEYFHVYWVSLPTMIIISREIIISAIRQWIPQINKIDFILVLWISKIKTTIQMFSLIALIWHPNIKIINIGIITLYIALILTLWSMFLYIKIFQYNLLKR</sequence>
<evidence type="ECO:0000256" key="5">
    <source>
        <dbReference type="ARBA" id="ARBA00014944"/>
    </source>
</evidence>
<evidence type="ECO:0000256" key="8">
    <source>
        <dbReference type="ARBA" id="ARBA00022692"/>
    </source>
</evidence>
<keyword evidence="7 16" id="KW-0808">Transferase</keyword>
<dbReference type="OrthoDB" id="9796672at2"/>
<evidence type="ECO:0000313" key="19">
    <source>
        <dbReference type="Proteomes" id="UP000295937"/>
    </source>
</evidence>
<keyword evidence="11 17" id="KW-0472">Membrane</keyword>
<keyword evidence="6" id="KW-0444">Lipid biosynthesis</keyword>
<comment type="pathway">
    <text evidence="2">Phospholipid metabolism; phosphatidylglycerol biosynthesis; phosphatidylglycerol from CDP-diacylglycerol: step 1/2.</text>
</comment>
<evidence type="ECO:0000256" key="10">
    <source>
        <dbReference type="ARBA" id="ARBA00023098"/>
    </source>
</evidence>
<evidence type="ECO:0000256" key="16">
    <source>
        <dbReference type="RuleBase" id="RU003750"/>
    </source>
</evidence>
<dbReference type="InterPro" id="IPR000462">
    <property type="entry name" value="CDP-OH_P_trans"/>
</dbReference>
<dbReference type="NCBIfam" id="TIGR00560">
    <property type="entry name" value="pgsA"/>
    <property type="match status" value="1"/>
</dbReference>
<evidence type="ECO:0000256" key="15">
    <source>
        <dbReference type="NCBIfam" id="TIGR00560"/>
    </source>
</evidence>
<dbReference type="GO" id="GO:0008444">
    <property type="term" value="F:CDP-diacylglycerol-glycerol-3-phosphate 3-phosphatidyltransferase activity"/>
    <property type="evidence" value="ECO:0007669"/>
    <property type="project" value="UniProtKB-UniRule"/>
</dbReference>
<dbReference type="AlphaFoldDB" id="A0A2P5T2E3"/>
<evidence type="ECO:0000256" key="11">
    <source>
        <dbReference type="ARBA" id="ARBA00023136"/>
    </source>
</evidence>
<dbReference type="InterPro" id="IPR048254">
    <property type="entry name" value="CDP_ALCOHOL_P_TRANSF_CS"/>
</dbReference>
<keyword evidence="12" id="KW-0594">Phospholipid biosynthesis</keyword>
<gene>
    <name evidence="18" type="primary">pgsA</name>
    <name evidence="18" type="ORF">CRV09_00400</name>
</gene>
<dbReference type="Gene3D" id="1.20.120.1760">
    <property type="match status" value="1"/>
</dbReference>
<evidence type="ECO:0000256" key="12">
    <source>
        <dbReference type="ARBA" id="ARBA00023209"/>
    </source>
</evidence>
<evidence type="ECO:0000256" key="6">
    <source>
        <dbReference type="ARBA" id="ARBA00022516"/>
    </source>
</evidence>
<keyword evidence="9 17" id="KW-1133">Transmembrane helix</keyword>
<comment type="similarity">
    <text evidence="3 16">Belongs to the CDP-alcohol phosphatidyltransferase class-I family.</text>
</comment>
<accession>A0A2P5T2E3</accession>
<feature type="transmembrane region" description="Helical" evidence="17">
    <location>
        <begin position="149"/>
        <end position="172"/>
    </location>
</feature>
<evidence type="ECO:0000256" key="4">
    <source>
        <dbReference type="ARBA" id="ARBA00013170"/>
    </source>
</evidence>
<dbReference type="PROSITE" id="PS00379">
    <property type="entry name" value="CDP_ALCOHOL_P_TRANSF"/>
    <property type="match status" value="1"/>
</dbReference>
<evidence type="ECO:0000256" key="14">
    <source>
        <dbReference type="ARBA" id="ARBA00048586"/>
    </source>
</evidence>
<proteinExistence type="inferred from homology"/>
<keyword evidence="10" id="KW-0443">Lipid metabolism</keyword>
<feature type="transmembrane region" description="Helical" evidence="17">
    <location>
        <begin position="88"/>
        <end position="108"/>
    </location>
</feature>
<dbReference type="PANTHER" id="PTHR14269:SF62">
    <property type="entry name" value="CDP-DIACYLGLYCEROL--GLYCEROL-3-PHOSPHATE 3-PHOSPHATIDYLTRANSFERASE 1, CHLOROPLASTIC"/>
    <property type="match status" value="1"/>
</dbReference>
<dbReference type="GO" id="GO:0046474">
    <property type="term" value="P:glycerophospholipid biosynthetic process"/>
    <property type="evidence" value="ECO:0007669"/>
    <property type="project" value="TreeGrafter"/>
</dbReference>
<evidence type="ECO:0000256" key="2">
    <source>
        <dbReference type="ARBA" id="ARBA00005042"/>
    </source>
</evidence>
<dbReference type="Proteomes" id="UP000295937">
    <property type="component" value="Unassembled WGS sequence"/>
</dbReference>
<dbReference type="Pfam" id="PF01066">
    <property type="entry name" value="CDP-OH_P_transf"/>
    <property type="match status" value="1"/>
</dbReference>
<evidence type="ECO:0000256" key="1">
    <source>
        <dbReference type="ARBA" id="ARBA00004141"/>
    </source>
</evidence>
<comment type="subcellular location">
    <subcellularLocation>
        <location evidence="1">Membrane</location>
        <topology evidence="1">Multi-pass membrane protein</topology>
    </subcellularLocation>
</comment>
<dbReference type="InterPro" id="IPR043130">
    <property type="entry name" value="CDP-OH_PTrfase_TM_dom"/>
</dbReference>
<dbReference type="InterPro" id="IPR050324">
    <property type="entry name" value="CDP-alcohol_PTase-I"/>
</dbReference>
<keyword evidence="13" id="KW-1208">Phospholipid metabolism</keyword>
<evidence type="ECO:0000256" key="9">
    <source>
        <dbReference type="ARBA" id="ARBA00022989"/>
    </source>
</evidence>
<evidence type="ECO:0000256" key="17">
    <source>
        <dbReference type="SAM" id="Phobius"/>
    </source>
</evidence>
<evidence type="ECO:0000256" key="13">
    <source>
        <dbReference type="ARBA" id="ARBA00023264"/>
    </source>
</evidence>
<dbReference type="PIRSF" id="PIRSF000847">
    <property type="entry name" value="Phos_ph_gly_syn"/>
    <property type="match status" value="1"/>
</dbReference>
<comment type="catalytic activity">
    <reaction evidence="14">
        <text>a CDP-1,2-diacyl-sn-glycerol + sn-glycerol 3-phosphate = a 1,2-diacyl-sn-glycero-3-phospho-(1'-sn-glycero-3'-phosphate) + CMP + H(+)</text>
        <dbReference type="Rhea" id="RHEA:12593"/>
        <dbReference type="ChEBI" id="CHEBI:15378"/>
        <dbReference type="ChEBI" id="CHEBI:57597"/>
        <dbReference type="ChEBI" id="CHEBI:58332"/>
        <dbReference type="ChEBI" id="CHEBI:60110"/>
        <dbReference type="ChEBI" id="CHEBI:60377"/>
        <dbReference type="EC" id="2.7.8.5"/>
    </reaction>
</comment>
<reference evidence="18 19" key="1">
    <citation type="journal article" date="2018" name="Genome Biol. Evol.">
        <title>Cladogenesis and Genomic Streamlining in Extracellular Endosymbionts of Tropical Stink Bugs.</title>
        <authorList>
            <person name="Otero-Bravo A."/>
            <person name="Goffredi S."/>
            <person name="Sabree Z.L."/>
        </authorList>
    </citation>
    <scope>NUCLEOTIDE SEQUENCE [LARGE SCALE GENOMIC DNA]</scope>
    <source>
        <strain evidence="18 19">SoEO</strain>
    </source>
</reference>
<feature type="transmembrane region" description="Helical" evidence="17">
    <location>
        <begin position="120"/>
        <end position="143"/>
    </location>
</feature>
<evidence type="ECO:0000256" key="3">
    <source>
        <dbReference type="ARBA" id="ARBA00010441"/>
    </source>
</evidence>
<dbReference type="InterPro" id="IPR004570">
    <property type="entry name" value="Phosphatidylglycerol_P_synth"/>
</dbReference>
<name>A0A2P5T2E3_9GAMM</name>
<comment type="caution">
    <text evidence="18">The sequence shown here is derived from an EMBL/GenBank/DDBJ whole genome shotgun (WGS) entry which is preliminary data.</text>
</comment>
<dbReference type="RefSeq" id="WP_136132191.1">
    <property type="nucleotide sequence ID" value="NZ_PDKR01000001.1"/>
</dbReference>
<evidence type="ECO:0000313" key="18">
    <source>
        <dbReference type="EMBL" id="PPI88765.1"/>
    </source>
</evidence>
<evidence type="ECO:0000256" key="7">
    <source>
        <dbReference type="ARBA" id="ARBA00022679"/>
    </source>
</evidence>
<dbReference type="GO" id="GO:0005886">
    <property type="term" value="C:plasma membrane"/>
    <property type="evidence" value="ECO:0007669"/>
    <property type="project" value="TreeGrafter"/>
</dbReference>
<organism evidence="18 19">
    <name type="scientific">Candidatus Pantoea edessiphila</name>
    <dbReference type="NCBI Taxonomy" id="2044610"/>
    <lineage>
        <taxon>Bacteria</taxon>
        <taxon>Pseudomonadati</taxon>
        <taxon>Pseudomonadota</taxon>
        <taxon>Gammaproteobacteria</taxon>
        <taxon>Enterobacterales</taxon>
        <taxon>Erwiniaceae</taxon>
        <taxon>Pantoea</taxon>
    </lineage>
</organism>
<dbReference type="PANTHER" id="PTHR14269">
    <property type="entry name" value="CDP-DIACYLGLYCEROL--GLYCEROL-3-PHOSPHATE 3-PHOSPHATIDYLTRANSFERASE-RELATED"/>
    <property type="match status" value="1"/>
</dbReference>